<feature type="compositionally biased region" description="Basic and acidic residues" evidence="13">
    <location>
        <begin position="362"/>
        <end position="377"/>
    </location>
</feature>
<dbReference type="Pfam" id="PF08449">
    <property type="entry name" value="UAA"/>
    <property type="match status" value="1"/>
</dbReference>
<proteinExistence type="inferred from homology"/>
<comment type="function">
    <text evidence="1 12">Involved in the import of GDP-mannose from the cytoplasm into the Golgi lumen.</text>
</comment>
<dbReference type="NCBIfam" id="TIGR00803">
    <property type="entry name" value="nst"/>
    <property type="match status" value="1"/>
</dbReference>
<keyword evidence="8 12" id="KW-1133">Transmembrane helix</keyword>
<reference evidence="14" key="1">
    <citation type="submission" date="2022-10" db="EMBL/GenBank/DDBJ databases">
        <title>Determination and structural analysis of whole genome sequence of Sarocladium strictum F4-1.</title>
        <authorList>
            <person name="Hu L."/>
            <person name="Jiang Y."/>
        </authorList>
    </citation>
    <scope>NUCLEOTIDE SEQUENCE</scope>
    <source>
        <strain evidence="14">F4-1</strain>
    </source>
</reference>
<comment type="similarity">
    <text evidence="3 12">Belongs to the TPT transporter family. SLC35D subfamily.</text>
</comment>
<evidence type="ECO:0000256" key="2">
    <source>
        <dbReference type="ARBA" id="ARBA00004439"/>
    </source>
</evidence>
<gene>
    <name evidence="14" type="ORF">NLU13_8950</name>
</gene>
<feature type="transmembrane region" description="Helical" evidence="12">
    <location>
        <begin position="142"/>
        <end position="163"/>
    </location>
</feature>
<dbReference type="Proteomes" id="UP001175261">
    <property type="component" value="Unassembled WGS sequence"/>
</dbReference>
<feature type="transmembrane region" description="Helical" evidence="12">
    <location>
        <begin position="242"/>
        <end position="260"/>
    </location>
</feature>
<comment type="subunit">
    <text evidence="4 12">Homooligomer.</text>
</comment>
<feature type="region of interest" description="Disordered" evidence="13">
    <location>
        <begin position="1"/>
        <end position="27"/>
    </location>
</feature>
<keyword evidence="6 12" id="KW-0762">Sugar transport</keyword>
<feature type="transmembrane region" description="Helical" evidence="12">
    <location>
        <begin position="170"/>
        <end position="188"/>
    </location>
</feature>
<evidence type="ECO:0000256" key="8">
    <source>
        <dbReference type="ARBA" id="ARBA00022989"/>
    </source>
</evidence>
<feature type="transmembrane region" description="Helical" evidence="12">
    <location>
        <begin position="208"/>
        <end position="226"/>
    </location>
</feature>
<evidence type="ECO:0000313" key="14">
    <source>
        <dbReference type="EMBL" id="KAK0383034.1"/>
    </source>
</evidence>
<comment type="subcellular location">
    <subcellularLocation>
        <location evidence="2 12">Cytoplasmic vesicle membrane</location>
        <topology evidence="2 12">Multi-pass membrane protein</topology>
    </subcellularLocation>
    <subcellularLocation>
        <location evidence="12">Golgi apparatus membrane</location>
        <topology evidence="12">Multi-pass membrane protein</topology>
    </subcellularLocation>
    <subcellularLocation>
        <location evidence="12">Endoplasmic reticulum membrane</location>
        <topology evidence="12">Multi-pass membrane protein</topology>
    </subcellularLocation>
</comment>
<evidence type="ECO:0000256" key="6">
    <source>
        <dbReference type="ARBA" id="ARBA00022597"/>
    </source>
</evidence>
<feature type="transmembrane region" description="Helical" evidence="12">
    <location>
        <begin position="77"/>
        <end position="98"/>
    </location>
</feature>
<evidence type="ECO:0000256" key="11">
    <source>
        <dbReference type="ARBA" id="ARBA00023329"/>
    </source>
</evidence>
<comment type="caution">
    <text evidence="14">The sequence shown here is derived from an EMBL/GenBank/DDBJ whole genome shotgun (WGS) entry which is preliminary data.</text>
</comment>
<keyword evidence="9 12" id="KW-0333">Golgi apparatus</keyword>
<dbReference type="PANTHER" id="PTHR11132">
    <property type="entry name" value="SOLUTE CARRIER FAMILY 35"/>
    <property type="match status" value="1"/>
</dbReference>
<evidence type="ECO:0000256" key="13">
    <source>
        <dbReference type="SAM" id="MobiDB-lite"/>
    </source>
</evidence>
<dbReference type="EMBL" id="JAPDFR010000009">
    <property type="protein sequence ID" value="KAK0383034.1"/>
    <property type="molecule type" value="Genomic_DNA"/>
</dbReference>
<dbReference type="GO" id="GO:0005789">
    <property type="term" value="C:endoplasmic reticulum membrane"/>
    <property type="evidence" value="ECO:0007669"/>
    <property type="project" value="UniProtKB-SubCell"/>
</dbReference>
<evidence type="ECO:0000256" key="1">
    <source>
        <dbReference type="ARBA" id="ARBA00003420"/>
    </source>
</evidence>
<dbReference type="GO" id="GO:0055085">
    <property type="term" value="P:transmembrane transport"/>
    <property type="evidence" value="ECO:0007669"/>
    <property type="project" value="InterPro"/>
</dbReference>
<name>A0AA39GAM4_SARSR</name>
<protein>
    <recommendedName>
        <fullName evidence="12">GDP-mannose transporter</fullName>
        <shortName evidence="12">GMT</shortName>
    </recommendedName>
</protein>
<dbReference type="AlphaFoldDB" id="A0AA39GAM4"/>
<dbReference type="GO" id="GO:0000139">
    <property type="term" value="C:Golgi membrane"/>
    <property type="evidence" value="ECO:0007669"/>
    <property type="project" value="UniProtKB-SubCell"/>
</dbReference>
<dbReference type="InterPro" id="IPR050186">
    <property type="entry name" value="TPT_transporter"/>
</dbReference>
<keyword evidence="15" id="KW-1185">Reference proteome</keyword>
<organism evidence="14 15">
    <name type="scientific">Sarocladium strictum</name>
    <name type="common">Black bundle disease fungus</name>
    <name type="synonym">Acremonium strictum</name>
    <dbReference type="NCBI Taxonomy" id="5046"/>
    <lineage>
        <taxon>Eukaryota</taxon>
        <taxon>Fungi</taxon>
        <taxon>Dikarya</taxon>
        <taxon>Ascomycota</taxon>
        <taxon>Pezizomycotina</taxon>
        <taxon>Sordariomycetes</taxon>
        <taxon>Hypocreomycetidae</taxon>
        <taxon>Hypocreales</taxon>
        <taxon>Sarocladiaceae</taxon>
        <taxon>Sarocladium</taxon>
    </lineage>
</organism>
<evidence type="ECO:0000256" key="3">
    <source>
        <dbReference type="ARBA" id="ARBA00010425"/>
    </source>
</evidence>
<sequence>MAESSRRSNDARRSLDERDPREEEKTVFLDQSVQKENAVAPASSNFENSPPVSIAAYCLASISMTVVNKYVVSGDAWNLHFLYLAIQAAVCIGTIAVCKYAGVINSIAPLEQERAKKWFPISCLLVGMIYTGNRSLQYLSVPVYTIFKNLTIIAIAYGEVWVFGSKVTPMTLSSFLLMVLSSMVAAWADVKSAMAGDSKSNDLATLTAGYFWMACNVVCTATYVLGMRKTIHKLQFKDWDTMFYNNLLTIPIVIVMSLITEDWSGANFARNFPAETRNSIFIGMIYSGVAAIGISFCSAWCIRVTSSTTYSMVGALNKLPIAISGLIFFSAPVTVGSVSAIFLGFVSGLVYAYAKVQQSREAKESLPVAKDDVELSERTASNPKP</sequence>
<dbReference type="InterPro" id="IPR013657">
    <property type="entry name" value="SCL35B1-4/HUT1"/>
</dbReference>
<evidence type="ECO:0000256" key="4">
    <source>
        <dbReference type="ARBA" id="ARBA00011182"/>
    </source>
</evidence>
<keyword evidence="10 12" id="KW-0472">Membrane</keyword>
<evidence type="ECO:0000313" key="15">
    <source>
        <dbReference type="Proteomes" id="UP001175261"/>
    </source>
</evidence>
<keyword evidence="7 12" id="KW-0812">Transmembrane</keyword>
<feature type="region of interest" description="Disordered" evidence="13">
    <location>
        <begin position="362"/>
        <end position="385"/>
    </location>
</feature>
<accession>A0AA39GAM4</accession>
<keyword evidence="5 12" id="KW-0813">Transport</keyword>
<evidence type="ECO:0000256" key="9">
    <source>
        <dbReference type="ARBA" id="ARBA00023034"/>
    </source>
</evidence>
<evidence type="ECO:0000256" key="7">
    <source>
        <dbReference type="ARBA" id="ARBA00022692"/>
    </source>
</evidence>
<keyword evidence="12" id="KW-0256">Endoplasmic reticulum</keyword>
<dbReference type="GO" id="GO:0030659">
    <property type="term" value="C:cytoplasmic vesicle membrane"/>
    <property type="evidence" value="ECO:0007669"/>
    <property type="project" value="UniProtKB-SubCell"/>
</dbReference>
<keyword evidence="11 12" id="KW-0968">Cytoplasmic vesicle</keyword>
<feature type="transmembrane region" description="Helical" evidence="12">
    <location>
        <begin position="280"/>
        <end position="302"/>
    </location>
</feature>
<evidence type="ECO:0000256" key="10">
    <source>
        <dbReference type="ARBA" id="ARBA00023136"/>
    </source>
</evidence>
<evidence type="ECO:0000256" key="5">
    <source>
        <dbReference type="ARBA" id="ARBA00022448"/>
    </source>
</evidence>
<evidence type="ECO:0000256" key="12">
    <source>
        <dbReference type="RuleBase" id="RU367097"/>
    </source>
</evidence>